<protein>
    <submittedName>
        <fullName evidence="3">Uncharacterized protein</fullName>
    </submittedName>
</protein>
<sequence>MQESVEMPEDPAHTGQEIVFEYEDNLIPVPATIPCTLEEGNDSTAGSEPAGREQGTSGERCGKSNLRRKRPSSSLLRELMAMHQQAEERAAKAAKESSELRKQLIELQKESNEVQKGMLQVMKDYLQSKENKE</sequence>
<reference evidence="3 4" key="1">
    <citation type="journal article" date="2023" name="Arcadia Sci">
        <title>De novo assembly of a long-read Amblyomma americanum tick genome.</title>
        <authorList>
            <person name="Chou S."/>
            <person name="Poskanzer K.E."/>
            <person name="Rollins M."/>
            <person name="Thuy-Boun P.S."/>
        </authorList>
    </citation>
    <scope>NUCLEOTIDE SEQUENCE [LARGE SCALE GENOMIC DNA]</scope>
    <source>
        <strain evidence="3">F_SG_1</strain>
        <tissue evidence="3">Salivary glands</tissue>
    </source>
</reference>
<evidence type="ECO:0000313" key="3">
    <source>
        <dbReference type="EMBL" id="KAK8780219.1"/>
    </source>
</evidence>
<comment type="caution">
    <text evidence="3">The sequence shown here is derived from an EMBL/GenBank/DDBJ whole genome shotgun (WGS) entry which is preliminary data.</text>
</comment>
<evidence type="ECO:0000256" key="2">
    <source>
        <dbReference type="SAM" id="MobiDB-lite"/>
    </source>
</evidence>
<organism evidence="3 4">
    <name type="scientific">Amblyomma americanum</name>
    <name type="common">Lone star tick</name>
    <dbReference type="NCBI Taxonomy" id="6943"/>
    <lineage>
        <taxon>Eukaryota</taxon>
        <taxon>Metazoa</taxon>
        <taxon>Ecdysozoa</taxon>
        <taxon>Arthropoda</taxon>
        <taxon>Chelicerata</taxon>
        <taxon>Arachnida</taxon>
        <taxon>Acari</taxon>
        <taxon>Parasitiformes</taxon>
        <taxon>Ixodida</taxon>
        <taxon>Ixodoidea</taxon>
        <taxon>Ixodidae</taxon>
        <taxon>Amblyomminae</taxon>
        <taxon>Amblyomma</taxon>
    </lineage>
</organism>
<name>A0AAQ4EZQ1_AMBAM</name>
<evidence type="ECO:0000256" key="1">
    <source>
        <dbReference type="SAM" id="Coils"/>
    </source>
</evidence>
<evidence type="ECO:0000313" key="4">
    <source>
        <dbReference type="Proteomes" id="UP001321473"/>
    </source>
</evidence>
<dbReference type="Proteomes" id="UP001321473">
    <property type="component" value="Unassembled WGS sequence"/>
</dbReference>
<proteinExistence type="predicted"/>
<keyword evidence="4" id="KW-1185">Reference proteome</keyword>
<dbReference type="AlphaFoldDB" id="A0AAQ4EZQ1"/>
<feature type="coiled-coil region" evidence="1">
    <location>
        <begin position="76"/>
        <end position="110"/>
    </location>
</feature>
<gene>
    <name evidence="3" type="ORF">V5799_018439</name>
</gene>
<keyword evidence="1" id="KW-0175">Coiled coil</keyword>
<feature type="region of interest" description="Disordered" evidence="2">
    <location>
        <begin position="36"/>
        <end position="74"/>
    </location>
</feature>
<accession>A0AAQ4EZQ1</accession>
<dbReference type="EMBL" id="JARKHS020009086">
    <property type="protein sequence ID" value="KAK8780219.1"/>
    <property type="molecule type" value="Genomic_DNA"/>
</dbReference>